<feature type="region of interest" description="Disordered" evidence="1">
    <location>
        <begin position="25"/>
        <end position="51"/>
    </location>
</feature>
<feature type="region of interest" description="Disordered" evidence="1">
    <location>
        <begin position="131"/>
        <end position="160"/>
    </location>
</feature>
<accession>A0A1G8P8S0</accession>
<dbReference type="Gene3D" id="3.10.570.10">
    <property type="entry name" value="sex pheromone staph- cam373 precursor domain"/>
    <property type="match status" value="1"/>
</dbReference>
<evidence type="ECO:0000313" key="3">
    <source>
        <dbReference type="EMBL" id="SDI88884.1"/>
    </source>
</evidence>
<dbReference type="AlphaFoldDB" id="A0A1G8P8S0"/>
<feature type="chain" id="PRO_5038771236" evidence="2">
    <location>
        <begin position="21"/>
        <end position="405"/>
    </location>
</feature>
<feature type="compositionally biased region" description="Acidic residues" evidence="1">
    <location>
        <begin position="25"/>
        <end position="43"/>
    </location>
</feature>
<dbReference type="InterPro" id="IPR011426">
    <property type="entry name" value="CamS"/>
</dbReference>
<feature type="signal peptide" evidence="2">
    <location>
        <begin position="1"/>
        <end position="20"/>
    </location>
</feature>
<dbReference type="PROSITE" id="PS51257">
    <property type="entry name" value="PROKAR_LIPOPROTEIN"/>
    <property type="match status" value="1"/>
</dbReference>
<feature type="compositionally biased region" description="Acidic residues" evidence="1">
    <location>
        <begin position="131"/>
        <end position="140"/>
    </location>
</feature>
<evidence type="ECO:0000313" key="4">
    <source>
        <dbReference type="Proteomes" id="UP000198853"/>
    </source>
</evidence>
<dbReference type="Proteomes" id="UP000198853">
    <property type="component" value="Unassembled WGS sequence"/>
</dbReference>
<sequence length="405" mass="45478">MRWMIVCLCTVIILSGCAELFEQETAEETVDSEEDEQQEETDVGEPVPTLSDFYRNIFPDGQYDPGEGRGYRSGEGCYSGAAYNRVDLERLEVGLSEISSETFQPEDYFFQEGQFIDNNDLDNWLARYQEPDDDDEEEENAGLGLNPELGDGDGFEEQHSNNPCILSHIIEQNYHVENDDGDLQLAGVSVALSLNSIYYFREQNDDGSYGPWMDETISEEEALEAGEEMGEEVVSRLRAEEREEGMLNDVPIVVALFREAPRNSTTPGEFIATATAEAGSDLGGWDSLSEDYYFFPSDQASDSVPEDTERFTQFADALNSYFSNHIGVTARGYYQNNELSSLTIQVPIRFQSQMETIAVTQQAASEMEEHFQTDIDISITITSNDQPEALITRDAGEEANVHIYE</sequence>
<dbReference type="PIRSF" id="PIRSF012509">
    <property type="entry name" value="CamS"/>
    <property type="match status" value="1"/>
</dbReference>
<dbReference type="CDD" id="cd13440">
    <property type="entry name" value="CamS_repeat_2"/>
    <property type="match status" value="1"/>
</dbReference>
<dbReference type="RefSeq" id="WP_090398547.1">
    <property type="nucleotide sequence ID" value="NZ_FNEN01000008.1"/>
</dbReference>
<dbReference type="Pfam" id="PF07537">
    <property type="entry name" value="CamS"/>
    <property type="match status" value="1"/>
</dbReference>
<organism evidence="3 4">
    <name type="scientific">Natribacillus halophilus</name>
    <dbReference type="NCBI Taxonomy" id="549003"/>
    <lineage>
        <taxon>Bacteria</taxon>
        <taxon>Bacillati</taxon>
        <taxon>Bacillota</taxon>
        <taxon>Bacilli</taxon>
        <taxon>Bacillales</taxon>
        <taxon>Bacillaceae</taxon>
        <taxon>Natribacillus</taxon>
    </lineage>
</organism>
<keyword evidence="4" id="KW-1185">Reference proteome</keyword>
<name>A0A1G8P8S0_9BACI</name>
<gene>
    <name evidence="3" type="ORF">SAMN04488123_1089</name>
</gene>
<reference evidence="3 4" key="1">
    <citation type="submission" date="2016-10" db="EMBL/GenBank/DDBJ databases">
        <authorList>
            <person name="de Groot N.N."/>
        </authorList>
    </citation>
    <scope>NUCLEOTIDE SEQUENCE [LARGE SCALE GENOMIC DNA]</scope>
    <source>
        <strain evidence="3 4">DSM 21771</strain>
    </source>
</reference>
<proteinExistence type="predicted"/>
<protein>
    <submittedName>
        <fullName evidence="3">Protein involved in sex pheromone biosynthesis</fullName>
    </submittedName>
</protein>
<keyword evidence="2" id="KW-0732">Signal</keyword>
<evidence type="ECO:0000256" key="2">
    <source>
        <dbReference type="SAM" id="SignalP"/>
    </source>
</evidence>
<dbReference type="EMBL" id="FNEN01000008">
    <property type="protein sequence ID" value="SDI88884.1"/>
    <property type="molecule type" value="Genomic_DNA"/>
</dbReference>
<evidence type="ECO:0000256" key="1">
    <source>
        <dbReference type="SAM" id="MobiDB-lite"/>
    </source>
</evidence>
<dbReference type="OrthoDB" id="9795361at2"/>
<dbReference type="CDD" id="cd13441">
    <property type="entry name" value="CamS_repeat_1"/>
    <property type="match status" value="1"/>
</dbReference>